<keyword evidence="7 14" id="KW-0228">DNA excision</keyword>
<evidence type="ECO:0000256" key="12">
    <source>
        <dbReference type="ARBA" id="ARBA00023242"/>
    </source>
</evidence>
<keyword evidence="14" id="KW-0238">DNA-binding</keyword>
<evidence type="ECO:0000256" key="9">
    <source>
        <dbReference type="ARBA" id="ARBA00022842"/>
    </source>
</evidence>
<evidence type="ECO:0000313" key="19">
    <source>
        <dbReference type="Proteomes" id="UP000029981"/>
    </source>
</evidence>
<evidence type="ECO:0000256" key="2">
    <source>
        <dbReference type="ARBA" id="ARBA00010563"/>
    </source>
</evidence>
<dbReference type="InterPro" id="IPR006085">
    <property type="entry name" value="XPG_DNA_repair_N"/>
</dbReference>
<comment type="similarity">
    <text evidence="2 14">Belongs to the XPG/RAD2 endonuclease family. EXO1 subfamily.</text>
</comment>
<keyword evidence="5 14" id="KW-0479">Metal-binding</keyword>
<dbReference type="GO" id="GO:0017108">
    <property type="term" value="F:5'-flap endonuclease activity"/>
    <property type="evidence" value="ECO:0000318"/>
    <property type="project" value="GO_Central"/>
</dbReference>
<dbReference type="InterPro" id="IPR029060">
    <property type="entry name" value="PIN-like_dom_sf"/>
</dbReference>
<dbReference type="GO" id="GO:0003677">
    <property type="term" value="F:DNA binding"/>
    <property type="evidence" value="ECO:0007669"/>
    <property type="project" value="UniProtKB-UniRule"/>
</dbReference>
<keyword evidence="6 14" id="KW-0227">DNA damage</keyword>
<dbReference type="SMART" id="SM00279">
    <property type="entry name" value="HhH2"/>
    <property type="match status" value="1"/>
</dbReference>
<dbReference type="SMART" id="SM00484">
    <property type="entry name" value="XPGI"/>
    <property type="match status" value="1"/>
</dbReference>
<evidence type="ECO:0000256" key="15">
    <source>
        <dbReference type="SAM" id="MobiDB-lite"/>
    </source>
</evidence>
<dbReference type="InterPro" id="IPR006086">
    <property type="entry name" value="XPG-I_dom"/>
</dbReference>
<dbReference type="InterPro" id="IPR008918">
    <property type="entry name" value="HhH2"/>
</dbReference>
<evidence type="ECO:0000313" key="18">
    <source>
        <dbReference type="EMBL" id="KGN64161.1"/>
    </source>
</evidence>
<dbReference type="GO" id="GO:0046872">
    <property type="term" value="F:metal ion binding"/>
    <property type="evidence" value="ECO:0007669"/>
    <property type="project" value="UniProtKB-UniRule"/>
</dbReference>
<evidence type="ECO:0000256" key="11">
    <source>
        <dbReference type="ARBA" id="ARBA00023204"/>
    </source>
</evidence>
<dbReference type="Gene3D" id="3.40.50.1010">
    <property type="entry name" value="5'-nuclease"/>
    <property type="match status" value="1"/>
</dbReference>
<feature type="domain" description="XPG N-terminal" evidence="17">
    <location>
        <begin position="1"/>
        <end position="102"/>
    </location>
</feature>
<dbReference type="InterPro" id="IPR036279">
    <property type="entry name" value="5-3_exonuclease_C_sf"/>
</dbReference>
<evidence type="ECO:0000256" key="1">
    <source>
        <dbReference type="ARBA" id="ARBA00004123"/>
    </source>
</evidence>
<comment type="function">
    <text evidence="14">5'-&gt;3' double-stranded DNA exonuclease which may also possess a cryptic 3'-&gt;5' double-stranded DNA exonuclease activity. Functions in DNA mismatch repair.</text>
</comment>
<dbReference type="PANTHER" id="PTHR11081:SF8">
    <property type="entry name" value="EXONUCLEASE 1"/>
    <property type="match status" value="1"/>
</dbReference>
<name>A0A0A0LVU6_CUCSA</name>
<dbReference type="GO" id="GO:0006281">
    <property type="term" value="P:DNA repair"/>
    <property type="evidence" value="ECO:0007669"/>
    <property type="project" value="UniProtKB-UniRule"/>
</dbReference>
<reference evidence="18 19" key="3">
    <citation type="journal article" date="2010" name="BMC Genomics">
        <title>Transcriptome sequencing and comparative analysis of cucumber flowers with different sex types.</title>
        <authorList>
            <person name="Guo S."/>
            <person name="Zheng Y."/>
            <person name="Joung J.G."/>
            <person name="Liu S."/>
            <person name="Zhang Z."/>
            <person name="Crasta O.R."/>
            <person name="Sobral B.W."/>
            <person name="Xu Y."/>
            <person name="Huang S."/>
            <person name="Fei Z."/>
        </authorList>
    </citation>
    <scope>NUCLEOTIDE SEQUENCE [LARGE SCALE GENOMIC DNA]</scope>
    <source>
        <strain evidence="19">cv. 9930</strain>
    </source>
</reference>
<keyword evidence="14" id="KW-0269">Exonuclease</keyword>
<proteinExistence type="inferred from homology"/>
<organism evidence="18 19">
    <name type="scientific">Cucumis sativus</name>
    <name type="common">Cucumber</name>
    <dbReference type="NCBI Taxonomy" id="3659"/>
    <lineage>
        <taxon>Eukaryota</taxon>
        <taxon>Viridiplantae</taxon>
        <taxon>Streptophyta</taxon>
        <taxon>Embryophyta</taxon>
        <taxon>Tracheophyta</taxon>
        <taxon>Spermatophyta</taxon>
        <taxon>Magnoliopsida</taxon>
        <taxon>eudicotyledons</taxon>
        <taxon>Gunneridae</taxon>
        <taxon>Pentapetalae</taxon>
        <taxon>rosids</taxon>
        <taxon>fabids</taxon>
        <taxon>Cucurbitales</taxon>
        <taxon>Cucurbitaceae</taxon>
        <taxon>Benincaseae</taxon>
        <taxon>Cucumis</taxon>
    </lineage>
</organism>
<dbReference type="Proteomes" id="UP000029981">
    <property type="component" value="Chromosome 1"/>
</dbReference>
<accession>A0A0A0LVU6</accession>
<dbReference type="GO" id="GO:0035312">
    <property type="term" value="F:5'-3' DNA exonuclease activity"/>
    <property type="evidence" value="ECO:0007669"/>
    <property type="project" value="UniProtKB-UniRule"/>
</dbReference>
<reference evidence="18 19" key="2">
    <citation type="journal article" date="2009" name="PLoS ONE">
        <title>An integrated genetic and cytogenetic map of the cucumber genome.</title>
        <authorList>
            <person name="Ren Y."/>
            <person name="Zhang Z."/>
            <person name="Liu J."/>
            <person name="Staub J.E."/>
            <person name="Han Y."/>
            <person name="Cheng Z."/>
            <person name="Li X."/>
            <person name="Lu J."/>
            <person name="Miao H."/>
            <person name="Kang H."/>
            <person name="Xie B."/>
            <person name="Gu X."/>
            <person name="Wang X."/>
            <person name="Du Y."/>
            <person name="Jin W."/>
            <person name="Huang S."/>
        </authorList>
    </citation>
    <scope>NUCLEOTIDE SEQUENCE [LARGE SCALE GENOMIC DNA]</scope>
    <source>
        <strain evidence="19">cv. 9930</strain>
    </source>
</reference>
<dbReference type="Pfam" id="PF00752">
    <property type="entry name" value="XPG_N"/>
    <property type="match status" value="1"/>
</dbReference>
<dbReference type="EC" id="3.1.-.-" evidence="14"/>
<comment type="function">
    <text evidence="13">Putative 5'-&gt;3' double-stranded DNA exonuclease which may also contain a cryptic 3'-&gt;5' double-stranded DNA exonuclease activity. May be involved in DNA mismatch repair (MMR).</text>
</comment>
<keyword evidence="4 14" id="KW-0540">Nuclease</keyword>
<dbReference type="CDD" id="cd09857">
    <property type="entry name" value="PIN_EXO1"/>
    <property type="match status" value="1"/>
</dbReference>
<dbReference type="SMART" id="SM00485">
    <property type="entry name" value="XPGN"/>
    <property type="match status" value="1"/>
</dbReference>
<dbReference type="eggNOG" id="KOG2518">
    <property type="taxonomic scope" value="Eukaryota"/>
</dbReference>
<feature type="region of interest" description="Disordered" evidence="15">
    <location>
        <begin position="530"/>
        <end position="559"/>
    </location>
</feature>
<keyword evidence="19" id="KW-1185">Reference proteome</keyword>
<dbReference type="PRINTS" id="PR00853">
    <property type="entry name" value="XPGRADSUPER"/>
</dbReference>
<feature type="domain" description="XPG-I" evidence="16">
    <location>
        <begin position="141"/>
        <end position="213"/>
    </location>
</feature>
<dbReference type="Gene3D" id="1.10.150.20">
    <property type="entry name" value="5' to 3' exonuclease, C-terminal subdomain"/>
    <property type="match status" value="1"/>
</dbReference>
<keyword evidence="9 14" id="KW-0460">Magnesium</keyword>
<evidence type="ECO:0000256" key="13">
    <source>
        <dbReference type="ARBA" id="ARBA00060210"/>
    </source>
</evidence>
<evidence type="ECO:0000256" key="4">
    <source>
        <dbReference type="ARBA" id="ARBA00022722"/>
    </source>
</evidence>
<gene>
    <name evidence="18" type="ORF">Csa_1G042690</name>
</gene>
<dbReference type="InterPro" id="IPR006084">
    <property type="entry name" value="XPG/Rad2"/>
</dbReference>
<keyword evidence="10 14" id="KW-0267">Excision nuclease</keyword>
<keyword evidence="8 14" id="KW-0378">Hydrolase</keyword>
<evidence type="ECO:0000256" key="8">
    <source>
        <dbReference type="ARBA" id="ARBA00022801"/>
    </source>
</evidence>
<keyword evidence="11 14" id="KW-0234">DNA repair</keyword>
<dbReference type="SUPFAM" id="SSF88723">
    <property type="entry name" value="PIN domain-like"/>
    <property type="match status" value="1"/>
</dbReference>
<sequence length="577" mass="65004">MGIKDLLRFMKPYIEPIHIKKYAGERVGIDAYSWLHRGAYSCSMEICLNSNSDKKWRYIDYCMHRINLLRHYEIVPVVVFDGGNIPCKAVTHQERHRKKEKNRELAMEKLKEGNVNAASELFQRAVNITPSIANQLIKLLREHDIEFVVAPYEADAQLAYLSSLGTLNGGIAAVITEDSDMIAYGCKATIFKMDRYGNGEEMMLDKIFDSAGCTPSFKDFDKELLTGMCVLAGCDFLPSVPGIGIARAYALVSKYRNLERALSALKLQKKEQMPEDYFKLFRQAMAVFQHAKIYDAETRKLIPMKPLPLELLQVLGEEIDFLGPDMPPSIAVSIAEGRLNPVTMEAFNYFSSEECNQDLIIKNKEILPRTEKAEVSEEESCFMVVGKDRERHIPDKKIKPVAGYKKSKEDFALEKLITPSSVPRTNEVKPVLNYKSIKTPDNNPFKRRKVDELPLEPTQRVDEEVSVVSEDECALLSSATSDNLISKSSNKRKLNEALTDQKDNAIEHISGVTQEEDLVLLELPPESQKSVNSKASSAIGRKRVVGKENKGKSNSSGIPKNSILNFFSRVLSCKFLS</sequence>
<dbReference type="SUPFAM" id="SSF47807">
    <property type="entry name" value="5' to 3' exonuclease, C-terminal subdomain"/>
    <property type="match status" value="1"/>
</dbReference>
<dbReference type="PANTHER" id="PTHR11081">
    <property type="entry name" value="FLAP ENDONUCLEASE FAMILY MEMBER"/>
    <property type="match status" value="1"/>
</dbReference>
<dbReference type="GO" id="GO:0005634">
    <property type="term" value="C:nucleus"/>
    <property type="evidence" value="ECO:0007669"/>
    <property type="project" value="UniProtKB-SubCell"/>
</dbReference>
<evidence type="ECO:0000256" key="3">
    <source>
        <dbReference type="ARBA" id="ARBA00020324"/>
    </source>
</evidence>
<keyword evidence="12 14" id="KW-0539">Nucleus</keyword>
<dbReference type="STRING" id="3659.A0A0A0LVU6"/>
<dbReference type="EMBL" id="CM002922">
    <property type="protein sequence ID" value="KGN64161.1"/>
    <property type="molecule type" value="Genomic_DNA"/>
</dbReference>
<reference evidence="18 19" key="4">
    <citation type="journal article" date="2011" name="BMC Genomics">
        <title>RNA-Seq improves annotation of protein-coding genes in the cucumber genome.</title>
        <authorList>
            <person name="Li Z."/>
            <person name="Zhang Z."/>
            <person name="Yan P."/>
            <person name="Huang S."/>
            <person name="Fei Z."/>
            <person name="Lin K."/>
        </authorList>
    </citation>
    <scope>NUCLEOTIDE SEQUENCE [LARGE SCALE GENOMIC DNA]</scope>
    <source>
        <strain evidence="19">cv. 9930</strain>
    </source>
</reference>
<dbReference type="KEGG" id="csv:101208542"/>
<protein>
    <recommendedName>
        <fullName evidence="3 14">Exonuclease 1</fullName>
        <ecNumber evidence="14">3.1.-.-</ecNumber>
    </recommendedName>
</protein>
<dbReference type="OrthoDB" id="26491at2759"/>
<dbReference type="AlphaFoldDB" id="A0A0A0LVU6"/>
<evidence type="ECO:0000259" key="17">
    <source>
        <dbReference type="SMART" id="SM00485"/>
    </source>
</evidence>
<evidence type="ECO:0000256" key="10">
    <source>
        <dbReference type="ARBA" id="ARBA00022881"/>
    </source>
</evidence>
<comment type="subcellular location">
    <subcellularLocation>
        <location evidence="1 14">Nucleus</location>
    </subcellularLocation>
</comment>
<dbReference type="FunFam" id="3.40.50.1010:FF:000002">
    <property type="entry name" value="Exonuclease 1, putative"/>
    <property type="match status" value="1"/>
</dbReference>
<dbReference type="FunFam" id="1.10.150.20:FF:000011">
    <property type="entry name" value="exonuclease 1"/>
    <property type="match status" value="1"/>
</dbReference>
<dbReference type="InterPro" id="IPR044752">
    <property type="entry name" value="PIN-like_EXO1"/>
</dbReference>
<dbReference type="Pfam" id="PF00867">
    <property type="entry name" value="XPG_I"/>
    <property type="match status" value="1"/>
</dbReference>
<evidence type="ECO:0000256" key="14">
    <source>
        <dbReference type="RuleBase" id="RU910737"/>
    </source>
</evidence>
<dbReference type="Gramene" id="KGN64161">
    <property type="protein sequence ID" value="KGN64161"/>
    <property type="gene ID" value="Csa_1G042690"/>
</dbReference>
<evidence type="ECO:0000256" key="6">
    <source>
        <dbReference type="ARBA" id="ARBA00022763"/>
    </source>
</evidence>
<evidence type="ECO:0000259" key="16">
    <source>
        <dbReference type="SMART" id="SM00484"/>
    </source>
</evidence>
<evidence type="ECO:0000256" key="7">
    <source>
        <dbReference type="ARBA" id="ARBA00022769"/>
    </source>
</evidence>
<evidence type="ECO:0000256" key="5">
    <source>
        <dbReference type="ARBA" id="ARBA00022723"/>
    </source>
</evidence>
<dbReference type="CDD" id="cd09901">
    <property type="entry name" value="H3TH_FEN1-like"/>
    <property type="match status" value="1"/>
</dbReference>
<comment type="cofactor">
    <cofactor evidence="14">
        <name>Mg(2+)</name>
        <dbReference type="ChEBI" id="CHEBI:18420"/>
    </cofactor>
    <text evidence="14">Binds 2 magnesium ions per subunit. They probably participate in the reaction catalyzed by the enzyme. May bind an additional third magnesium ion after substrate binding.</text>
</comment>
<reference evidence="18 19" key="1">
    <citation type="journal article" date="2009" name="Nat. Genet.">
        <title>The genome of the cucumber, Cucumis sativus L.</title>
        <authorList>
            <person name="Huang S."/>
            <person name="Li R."/>
            <person name="Zhang Z."/>
            <person name="Li L."/>
            <person name="Gu X."/>
            <person name="Fan W."/>
            <person name="Lucas W.J."/>
            <person name="Wang X."/>
            <person name="Xie B."/>
            <person name="Ni P."/>
            <person name="Ren Y."/>
            <person name="Zhu H."/>
            <person name="Li J."/>
            <person name="Lin K."/>
            <person name="Jin W."/>
            <person name="Fei Z."/>
            <person name="Li G."/>
            <person name="Staub J."/>
            <person name="Kilian A."/>
            <person name="van der Vossen E.A."/>
            <person name="Wu Y."/>
            <person name="Guo J."/>
            <person name="He J."/>
            <person name="Jia Z."/>
            <person name="Ren Y."/>
            <person name="Tian G."/>
            <person name="Lu Y."/>
            <person name="Ruan J."/>
            <person name="Qian W."/>
            <person name="Wang M."/>
            <person name="Huang Q."/>
            <person name="Li B."/>
            <person name="Xuan Z."/>
            <person name="Cao J."/>
            <person name="Asan"/>
            <person name="Wu Z."/>
            <person name="Zhang J."/>
            <person name="Cai Q."/>
            <person name="Bai Y."/>
            <person name="Zhao B."/>
            <person name="Han Y."/>
            <person name="Li Y."/>
            <person name="Li X."/>
            <person name="Wang S."/>
            <person name="Shi Q."/>
            <person name="Liu S."/>
            <person name="Cho W.K."/>
            <person name="Kim J.Y."/>
            <person name="Xu Y."/>
            <person name="Heller-Uszynska K."/>
            <person name="Miao H."/>
            <person name="Cheng Z."/>
            <person name="Zhang S."/>
            <person name="Wu J."/>
            <person name="Yang Y."/>
            <person name="Kang H."/>
            <person name="Li M."/>
            <person name="Liang H."/>
            <person name="Ren X."/>
            <person name="Shi Z."/>
            <person name="Wen M."/>
            <person name="Jian M."/>
            <person name="Yang H."/>
            <person name="Zhang G."/>
            <person name="Yang Z."/>
            <person name="Chen R."/>
            <person name="Liu S."/>
            <person name="Li J."/>
            <person name="Ma L."/>
            <person name="Liu H."/>
            <person name="Zhou Y."/>
            <person name="Zhao J."/>
            <person name="Fang X."/>
            <person name="Li G."/>
            <person name="Fang L."/>
            <person name="Li Y."/>
            <person name="Liu D."/>
            <person name="Zheng H."/>
            <person name="Zhang Y."/>
            <person name="Qin N."/>
            <person name="Li Z."/>
            <person name="Yang G."/>
            <person name="Yang S."/>
            <person name="Bolund L."/>
            <person name="Kristiansen K."/>
            <person name="Zheng H."/>
            <person name="Li S."/>
            <person name="Zhang X."/>
            <person name="Yang H."/>
            <person name="Wang J."/>
            <person name="Sun R."/>
            <person name="Zhang B."/>
            <person name="Jiang S."/>
            <person name="Wang J."/>
            <person name="Du Y."/>
            <person name="Li S."/>
        </authorList>
    </citation>
    <scope>NUCLEOTIDE SEQUENCE [LARGE SCALE GENOMIC DNA]</scope>
    <source>
        <strain evidence="19">cv. 9930</strain>
    </source>
</reference>